<evidence type="ECO:0000313" key="10">
    <source>
        <dbReference type="EMBL" id="CAH3037711.1"/>
    </source>
</evidence>
<dbReference type="AlphaFoldDB" id="A0AAU9VYG5"/>
<dbReference type="PANTHER" id="PTHR24365">
    <property type="entry name" value="TOLL-LIKE RECEPTOR"/>
    <property type="match status" value="1"/>
</dbReference>
<dbReference type="PROSITE" id="PS50104">
    <property type="entry name" value="TIR"/>
    <property type="match status" value="1"/>
</dbReference>
<protein>
    <recommendedName>
        <fullName evidence="9">TIR domain-containing protein</fullName>
    </recommendedName>
</protein>
<dbReference type="SUPFAM" id="SSF52200">
    <property type="entry name" value="Toll/Interleukin receptor TIR domain"/>
    <property type="match status" value="1"/>
</dbReference>
<gene>
    <name evidence="10" type="ORF">PMEA_00021314</name>
</gene>
<keyword evidence="11" id="KW-1185">Reference proteome</keyword>
<feature type="transmembrane region" description="Helical" evidence="7">
    <location>
        <begin position="308"/>
        <end position="332"/>
    </location>
</feature>
<dbReference type="Gene3D" id="3.40.50.10140">
    <property type="entry name" value="Toll/interleukin-1 receptor homology (TIR) domain"/>
    <property type="match status" value="1"/>
</dbReference>
<feature type="region of interest" description="Disordered" evidence="6">
    <location>
        <begin position="91"/>
        <end position="124"/>
    </location>
</feature>
<evidence type="ECO:0000256" key="5">
    <source>
        <dbReference type="ARBA" id="ARBA00023136"/>
    </source>
</evidence>
<feature type="region of interest" description="Disordered" evidence="6">
    <location>
        <begin position="238"/>
        <end position="297"/>
    </location>
</feature>
<feature type="compositionally biased region" description="Polar residues" evidence="6">
    <location>
        <begin position="266"/>
        <end position="297"/>
    </location>
</feature>
<evidence type="ECO:0000256" key="6">
    <source>
        <dbReference type="SAM" id="MobiDB-lite"/>
    </source>
</evidence>
<dbReference type="GO" id="GO:0038023">
    <property type="term" value="F:signaling receptor activity"/>
    <property type="evidence" value="ECO:0007669"/>
    <property type="project" value="TreeGrafter"/>
</dbReference>
<organism evidence="10 11">
    <name type="scientific">Pocillopora meandrina</name>
    <dbReference type="NCBI Taxonomy" id="46732"/>
    <lineage>
        <taxon>Eukaryota</taxon>
        <taxon>Metazoa</taxon>
        <taxon>Cnidaria</taxon>
        <taxon>Anthozoa</taxon>
        <taxon>Hexacorallia</taxon>
        <taxon>Scleractinia</taxon>
        <taxon>Astrocoeniina</taxon>
        <taxon>Pocilloporidae</taxon>
        <taxon>Pocillopora</taxon>
    </lineage>
</organism>
<dbReference type="SUPFAM" id="SSF49265">
    <property type="entry name" value="Fibronectin type III"/>
    <property type="match status" value="1"/>
</dbReference>
<sequence length="495" mass="57133">MRESFFKSIFILSIWSEISIMCVHCRSSSRIPDELKIAGQIKLCLRTCNLSWQENETEISSKESHGRHQCCYDKCRVFVLKNFLRPRVDNLKQSRDQQTKPPFKRQKRESSLSHREDSSDNDCSLGYTTNSTLIKPNMKLVRFQELNNTGTYMLNVTWIPLQDDNLIWDGYKVMYQVAKENFKCVNLDKNVTNFVVKSNLTRGAKFFFSVFARPFYIDNPADFDIVCRIPCKEAKPINHEATGPSSTPDSAHDPNATTPRIPVPSSKINRTSSSPPNSEVNETSTSPLASEMNKTSSYSATSGHKNNMIAYVLATVTISVFVIIVAALIVHLRCRRQKPKPREPSVSLTDMQFEYDAFVIYSSEDADWVVRTLIPTLEEKYGLKCCVHYRDFLLGVPFRQNMVDSVYKCKKNIAVVSTHFFNSNYCGTELDYALHRLMEKKDDSLVVIKLDDVHNKKLPRELRKRSYIDYPKYTDKETWEKKLVKSLTSTRFLEW</sequence>
<evidence type="ECO:0000256" key="8">
    <source>
        <dbReference type="SAM" id="SignalP"/>
    </source>
</evidence>
<proteinExistence type="predicted"/>
<feature type="domain" description="TIR" evidence="9">
    <location>
        <begin position="353"/>
        <end position="486"/>
    </location>
</feature>
<dbReference type="CDD" id="cd00063">
    <property type="entry name" value="FN3"/>
    <property type="match status" value="1"/>
</dbReference>
<dbReference type="PANTHER" id="PTHR24365:SF530">
    <property type="entry name" value="MSTPROX-RELATED"/>
    <property type="match status" value="1"/>
</dbReference>
<keyword evidence="3 8" id="KW-0732">Signal</keyword>
<evidence type="ECO:0000256" key="7">
    <source>
        <dbReference type="SAM" id="Phobius"/>
    </source>
</evidence>
<comment type="subcellular location">
    <subcellularLocation>
        <location evidence="1">Membrane</location>
    </subcellularLocation>
</comment>
<dbReference type="Pfam" id="PF13676">
    <property type="entry name" value="TIR_2"/>
    <property type="match status" value="1"/>
</dbReference>
<feature type="signal peptide" evidence="8">
    <location>
        <begin position="1"/>
        <end position="25"/>
    </location>
</feature>
<evidence type="ECO:0000313" key="11">
    <source>
        <dbReference type="Proteomes" id="UP001159428"/>
    </source>
</evidence>
<dbReference type="InterPro" id="IPR036116">
    <property type="entry name" value="FN3_sf"/>
</dbReference>
<evidence type="ECO:0000259" key="9">
    <source>
        <dbReference type="PROSITE" id="PS50104"/>
    </source>
</evidence>
<dbReference type="InterPro" id="IPR000157">
    <property type="entry name" value="TIR_dom"/>
</dbReference>
<accession>A0AAU9VYG5</accession>
<reference evidence="10 11" key="1">
    <citation type="submission" date="2022-05" db="EMBL/GenBank/DDBJ databases">
        <authorList>
            <consortium name="Genoscope - CEA"/>
            <person name="William W."/>
        </authorList>
    </citation>
    <scope>NUCLEOTIDE SEQUENCE [LARGE SCALE GENOMIC DNA]</scope>
</reference>
<feature type="compositionally biased region" description="Basic and acidic residues" evidence="6">
    <location>
        <begin position="108"/>
        <end position="118"/>
    </location>
</feature>
<dbReference type="SMART" id="SM00255">
    <property type="entry name" value="TIR"/>
    <property type="match status" value="1"/>
</dbReference>
<feature type="chain" id="PRO_5044021114" description="TIR domain-containing protein" evidence="8">
    <location>
        <begin position="26"/>
        <end position="495"/>
    </location>
</feature>
<keyword evidence="5 7" id="KW-0472">Membrane</keyword>
<comment type="caution">
    <text evidence="10">The sequence shown here is derived from an EMBL/GenBank/DDBJ whole genome shotgun (WGS) entry which is preliminary data.</text>
</comment>
<dbReference type="InterPro" id="IPR013783">
    <property type="entry name" value="Ig-like_fold"/>
</dbReference>
<dbReference type="EMBL" id="CALNXJ010000004">
    <property type="protein sequence ID" value="CAH3037711.1"/>
    <property type="molecule type" value="Genomic_DNA"/>
</dbReference>
<keyword evidence="2 7" id="KW-0812">Transmembrane</keyword>
<evidence type="ECO:0000256" key="1">
    <source>
        <dbReference type="ARBA" id="ARBA00004370"/>
    </source>
</evidence>
<dbReference type="InterPro" id="IPR035897">
    <property type="entry name" value="Toll_tir_struct_dom_sf"/>
</dbReference>
<dbReference type="GO" id="GO:0002224">
    <property type="term" value="P:toll-like receptor signaling pathway"/>
    <property type="evidence" value="ECO:0007669"/>
    <property type="project" value="TreeGrafter"/>
</dbReference>
<dbReference type="Gene3D" id="2.60.40.10">
    <property type="entry name" value="Immunoglobulins"/>
    <property type="match status" value="1"/>
</dbReference>
<dbReference type="InterPro" id="IPR003961">
    <property type="entry name" value="FN3_dom"/>
</dbReference>
<dbReference type="Proteomes" id="UP001159428">
    <property type="component" value="Unassembled WGS sequence"/>
</dbReference>
<dbReference type="GO" id="GO:0005886">
    <property type="term" value="C:plasma membrane"/>
    <property type="evidence" value="ECO:0007669"/>
    <property type="project" value="TreeGrafter"/>
</dbReference>
<keyword evidence="4 7" id="KW-1133">Transmembrane helix</keyword>
<evidence type="ECO:0000256" key="3">
    <source>
        <dbReference type="ARBA" id="ARBA00022729"/>
    </source>
</evidence>
<name>A0AAU9VYG5_9CNID</name>
<evidence type="ECO:0000256" key="4">
    <source>
        <dbReference type="ARBA" id="ARBA00022989"/>
    </source>
</evidence>
<evidence type="ECO:0000256" key="2">
    <source>
        <dbReference type="ARBA" id="ARBA00022692"/>
    </source>
</evidence>